<dbReference type="Gene3D" id="2.60.40.10">
    <property type="entry name" value="Immunoglobulins"/>
    <property type="match status" value="1"/>
</dbReference>
<dbReference type="InterPro" id="IPR003961">
    <property type="entry name" value="FN3_dom"/>
</dbReference>
<dbReference type="SUPFAM" id="SSF49265">
    <property type="entry name" value="Fibronectin type III"/>
    <property type="match status" value="1"/>
</dbReference>
<dbReference type="PROSITE" id="PS50853">
    <property type="entry name" value="FN3"/>
    <property type="match status" value="1"/>
</dbReference>
<feature type="domain" description="Fibronectin type-III" evidence="1">
    <location>
        <begin position="162"/>
        <end position="256"/>
    </location>
</feature>
<feature type="non-terminal residue" evidence="2">
    <location>
        <position position="652"/>
    </location>
</feature>
<evidence type="ECO:0000313" key="3">
    <source>
        <dbReference type="Proteomes" id="UP000319353"/>
    </source>
</evidence>
<comment type="caution">
    <text evidence="2">The sequence shown here is derived from an EMBL/GenBank/DDBJ whole genome shotgun (WGS) entry which is preliminary data.</text>
</comment>
<proteinExistence type="predicted"/>
<accession>A0A537KMP9</accession>
<dbReference type="Pfam" id="PF00041">
    <property type="entry name" value="fn3"/>
    <property type="match status" value="1"/>
</dbReference>
<feature type="non-terminal residue" evidence="2">
    <location>
        <position position="1"/>
    </location>
</feature>
<reference evidence="2 3" key="1">
    <citation type="journal article" date="2019" name="Nat. Microbiol.">
        <title>Mediterranean grassland soil C-N compound turnover is dependent on rainfall and depth, and is mediated by genomically divergent microorganisms.</title>
        <authorList>
            <person name="Diamond S."/>
            <person name="Andeer P.F."/>
            <person name="Li Z."/>
            <person name="Crits-Christoph A."/>
            <person name="Burstein D."/>
            <person name="Anantharaman K."/>
            <person name="Lane K.R."/>
            <person name="Thomas B.C."/>
            <person name="Pan C."/>
            <person name="Northen T.R."/>
            <person name="Banfield J.F."/>
        </authorList>
    </citation>
    <scope>NUCLEOTIDE SEQUENCE [LARGE SCALE GENOMIC DNA]</scope>
    <source>
        <strain evidence="2">NP_4</strain>
    </source>
</reference>
<dbReference type="SMART" id="SM00060">
    <property type="entry name" value="FN3"/>
    <property type="match status" value="1"/>
</dbReference>
<name>A0A537KMP9_9BACT</name>
<gene>
    <name evidence="2" type="ORF">E6H01_13660</name>
</gene>
<organism evidence="2 3">
    <name type="scientific">Candidatus Segetimicrobium genomatis</name>
    <dbReference type="NCBI Taxonomy" id="2569760"/>
    <lineage>
        <taxon>Bacteria</taxon>
        <taxon>Bacillati</taxon>
        <taxon>Candidatus Sysuimicrobiota</taxon>
        <taxon>Candidatus Sysuimicrobiia</taxon>
        <taxon>Candidatus Sysuimicrobiales</taxon>
        <taxon>Candidatus Segetimicrobiaceae</taxon>
        <taxon>Candidatus Segetimicrobium</taxon>
    </lineage>
</organism>
<dbReference type="EMBL" id="VBAL01000240">
    <property type="protein sequence ID" value="TMI96786.1"/>
    <property type="molecule type" value="Genomic_DNA"/>
</dbReference>
<evidence type="ECO:0000259" key="1">
    <source>
        <dbReference type="PROSITE" id="PS50853"/>
    </source>
</evidence>
<evidence type="ECO:0000313" key="2">
    <source>
        <dbReference type="EMBL" id="TMI96786.1"/>
    </source>
</evidence>
<dbReference type="AlphaFoldDB" id="A0A537KMP9"/>
<dbReference type="InterPro" id="IPR013783">
    <property type="entry name" value="Ig-like_fold"/>
</dbReference>
<sequence length="652" mass="67811">FEFGVGNPYWPESSSGGFEVITPTNPHSGRYSVDLCGYPNNTPACLDVISQPLNFNVPSGIISAELSYWFWVGSAEPANTCTDYMTIGVFDSTNTADPANAATYCGAGWGDQQWHNQSINVTSYLQARSNQRLSVTIQGIDDANGKSSEFFTDDVALSIYTAPGAPTNVLAQPDNGEATISWEAPPDGGSPIRSYTITPFANGTTADSPIVFNSTSTYEVMSGLLNGTAYTFQVAATNAYATGLASTSTNAVTPDRAYVNEVVSTNQFGLANSDGVTWQPMDATYLSTSLLPSSDSLAILNANVDLWTANAGFNQDIGIAVSGGTGSGTTYPTVAGQPKAWKESGGYAGTFSPNAAAVHTIVALKAATTYTFTLVWKTNKPATGTSIFAGGGPIGAAYSPTRMTVQLAPASGTPLANAYVKTAMSTNQFWLRGSNGSTWTDLGPGAVPAISFTAPDDGMVFVSGNADLWTTIAGFNQDLGITAQGGAYPTIVGQPELWKESGAYAGTYSPNAAVVNGTLAVSKGVTYTLKLQWKANRSGNGTILAGAGPIGGAYSPTRLSLWVVPTGGARMDAASNQQYSLTNNDGATWADMDATNLKLLITPSNNCVATLSANADLWTANAGINQDLGIQVSSTQGTYTADRVGWKESGGF</sequence>
<dbReference type="CDD" id="cd00063">
    <property type="entry name" value="FN3"/>
    <property type="match status" value="1"/>
</dbReference>
<dbReference type="Proteomes" id="UP000319353">
    <property type="component" value="Unassembled WGS sequence"/>
</dbReference>
<protein>
    <submittedName>
        <fullName evidence="2">Fibronectin type III domain-containing protein</fullName>
    </submittedName>
</protein>
<dbReference type="InterPro" id="IPR036116">
    <property type="entry name" value="FN3_sf"/>
</dbReference>